<keyword evidence="6" id="KW-0067">ATP-binding</keyword>
<dbReference type="GO" id="GO:0005737">
    <property type="term" value="C:cytoplasm"/>
    <property type="evidence" value="ECO:0007669"/>
    <property type="project" value="TreeGrafter"/>
</dbReference>
<proteinExistence type="inferred from homology"/>
<dbReference type="InterPro" id="IPR014001">
    <property type="entry name" value="Helicase_ATP-bd"/>
</dbReference>
<dbReference type="GO" id="GO:0008270">
    <property type="term" value="F:zinc ion binding"/>
    <property type="evidence" value="ECO:0007669"/>
    <property type="project" value="UniProtKB-KW"/>
</dbReference>
<keyword evidence="13" id="KW-0479">Metal-binding</keyword>
<keyword evidence="4" id="KW-0378">Hydrolase</keyword>
<evidence type="ECO:0000256" key="1">
    <source>
        <dbReference type="ARBA" id="ARBA00004123"/>
    </source>
</evidence>
<dbReference type="InterPro" id="IPR036875">
    <property type="entry name" value="Znf_CCHC_sf"/>
</dbReference>
<keyword evidence="5" id="KW-0347">Helicase</keyword>
<keyword evidence="8" id="KW-0413">Isomerase</keyword>
<dbReference type="GO" id="GO:0005634">
    <property type="term" value="C:nucleus"/>
    <property type="evidence" value="ECO:0007669"/>
    <property type="project" value="UniProtKB-SubCell"/>
</dbReference>
<dbReference type="PANTHER" id="PTHR13710:SF108">
    <property type="entry name" value="ATP-DEPENDENT DNA HELICASE Q4"/>
    <property type="match status" value="1"/>
</dbReference>
<dbReference type="InterPro" id="IPR001650">
    <property type="entry name" value="Helicase_C-like"/>
</dbReference>
<evidence type="ECO:0000256" key="10">
    <source>
        <dbReference type="ARBA" id="ARBA00034617"/>
    </source>
</evidence>
<dbReference type="GO" id="GO:0005694">
    <property type="term" value="C:chromosome"/>
    <property type="evidence" value="ECO:0007669"/>
    <property type="project" value="TreeGrafter"/>
</dbReference>
<feature type="domain" description="CCHC-type" evidence="15">
    <location>
        <begin position="402"/>
        <end position="416"/>
    </location>
</feature>
<dbReference type="InterPro" id="IPR011545">
    <property type="entry name" value="DEAD/DEAH_box_helicase_dom"/>
</dbReference>
<dbReference type="WBParaSite" id="SSLN_0001330101-mRNA-1">
    <property type="protein sequence ID" value="SSLN_0001330101-mRNA-1"/>
    <property type="gene ID" value="SSLN_0001330101"/>
</dbReference>
<dbReference type="Gene3D" id="4.10.60.10">
    <property type="entry name" value="Zinc finger, CCHC-type"/>
    <property type="match status" value="1"/>
</dbReference>
<comment type="catalytic activity">
    <reaction evidence="12">
        <text>ATP + H2O = ADP + phosphate + H(+)</text>
        <dbReference type="Rhea" id="RHEA:13065"/>
        <dbReference type="ChEBI" id="CHEBI:15377"/>
        <dbReference type="ChEBI" id="CHEBI:15378"/>
        <dbReference type="ChEBI" id="CHEBI:30616"/>
        <dbReference type="ChEBI" id="CHEBI:43474"/>
        <dbReference type="ChEBI" id="CHEBI:456216"/>
    </reaction>
</comment>
<evidence type="ECO:0000256" key="8">
    <source>
        <dbReference type="ARBA" id="ARBA00023235"/>
    </source>
</evidence>
<keyword evidence="13" id="KW-0862">Zinc</keyword>
<dbReference type="STRING" id="70667.A0A183T8K5"/>
<dbReference type="GO" id="GO:0003677">
    <property type="term" value="F:DNA binding"/>
    <property type="evidence" value="ECO:0007669"/>
    <property type="project" value="UniProtKB-KW"/>
</dbReference>
<dbReference type="AlphaFoldDB" id="A0A183T8K5"/>
<dbReference type="SMART" id="SM00343">
    <property type="entry name" value="ZnF_C2HC"/>
    <property type="match status" value="1"/>
</dbReference>
<keyword evidence="3" id="KW-0547">Nucleotide-binding</keyword>
<reference evidence="18 19" key="2">
    <citation type="submission" date="2018-11" db="EMBL/GenBank/DDBJ databases">
        <authorList>
            <consortium name="Pathogen Informatics"/>
        </authorList>
    </citation>
    <scope>NUCLEOTIDE SEQUENCE [LARGE SCALE GENOMIC DNA]</scope>
    <source>
        <strain evidence="18 19">NST_G2</strain>
    </source>
</reference>
<sequence>MSDEFNPWDERPVLADKSNKKPVHKSLSSLGTTLKANILRESASPNPSSIHRSARITLKKTLSKCLSSDADGDTESANQKPAPICSFTRQHVHCTNLKTTASCFLNVFQGSSLNETIHVVTSEPDRLPSLKVHPPDTTQKLSRDLSKNFHLSTSKSLSGPPLPGIVTPLTKNSVHRRGSFISSSVNPSLLELSPLKGEPIAAEDFQVNYLSPAVSADEVTMPSISMSSTPLCGIVQPLTTKTTHQRNAFISGSLMSSPPHLPFSISGLKTSSSALPFMTTYDSSHIKNPHPTVPLEKEVLSAKPTKVAYRQPMELCSNDQDTVDSSCANFEAKIKKRMVRRCAVPSGNYIKLNIKKKCFSRAGTRRQFRLRAQFKQDKFNRKFGKKGSHKTFKGSSTKPGVCFRCNHEGHWAAQCPLTIGQSKAARTPADHELMEPDFTPSEWLVADLASLDGRFSGPSLEELAQLPMNPIKIPPLIRTDNVSEWPDIRECVKDCRTRLGIQTLRPGQEQAVWRVLAGKSTLLVLPTAGGKSLCYQIPAMLFQKFHPPATALVVSPLISLMQDQVVSLTGPVCGAYLSSSQTRQQKDEILSNARNGQYAYILMSPEALVESEWMLQPDRLPPISFVCIDEAHCLADWSHHFRPSYLRVCSLLRTRLGVDRFLGLSATCTPSTIVNICHNLGIPDPRPLNSFLPVGELVETGAASDALTNLLTVDGFLQPVLNPLPPNLLITASMDANREEALIQLLTRPPFNQQISILIYAATRDLTERLAIYIRTSLQEKKDKIGRRVVGWTTAVYHAGLSSAERLRTQKKFMNGRVRVLVATTAFGMGLNKRNLQAVIHYSLPKSFENYIQEIGRVGRNGQQSFCHAFLPSGMADDPREANEIRRHTFANHIDLVMLKRLLRIIFAPCGPACARRHQHSSETSCSGHVVALDPQYIADELDIKPESLATILSYLHLQSNCERSLTILSAYPKSVTIRCYGGPNELARISNRCLAVSAWLGLLSSTEANFSAKLPSLHEVQIDLVTLCNAWGWRPDVVRNELQRLEWDSTKEGPRRTGVNTTPSERIWWNWIHAPVRGGEGAAKLDCLLAYLHGRLRAVENASLASINDLQAAISVIAAQSVDSVDFEATTTQERSKRFHALVESHFSDLGKPTTSESDEVLMALWPPAISPEKEESVRGTIRDFLQMHGVSMQGQLTGRILANILHGISSPQFPAQAWCRSFRFWRAHLDVDWPTLKRIATDELVTSAYI</sequence>
<evidence type="ECO:0000256" key="11">
    <source>
        <dbReference type="ARBA" id="ARBA00034808"/>
    </source>
</evidence>
<dbReference type="PROSITE" id="PS51192">
    <property type="entry name" value="HELICASE_ATP_BIND_1"/>
    <property type="match status" value="1"/>
</dbReference>
<evidence type="ECO:0000259" key="17">
    <source>
        <dbReference type="PROSITE" id="PS51194"/>
    </source>
</evidence>
<evidence type="ECO:0000256" key="7">
    <source>
        <dbReference type="ARBA" id="ARBA00023125"/>
    </source>
</evidence>
<dbReference type="Pfam" id="PF00271">
    <property type="entry name" value="Helicase_C"/>
    <property type="match status" value="1"/>
</dbReference>
<feature type="compositionally biased region" description="Basic and acidic residues" evidence="14">
    <location>
        <begin position="8"/>
        <end position="19"/>
    </location>
</feature>
<dbReference type="SMART" id="SM00487">
    <property type="entry name" value="DEXDc"/>
    <property type="match status" value="1"/>
</dbReference>
<keyword evidence="9" id="KW-0539">Nucleus</keyword>
<evidence type="ECO:0000256" key="9">
    <source>
        <dbReference type="ARBA" id="ARBA00023242"/>
    </source>
</evidence>
<evidence type="ECO:0000256" key="2">
    <source>
        <dbReference type="ARBA" id="ARBA00005446"/>
    </source>
</evidence>
<keyword evidence="7" id="KW-0238">DNA-binding</keyword>
<dbReference type="Proteomes" id="UP000275846">
    <property type="component" value="Unassembled WGS sequence"/>
</dbReference>
<dbReference type="PROSITE" id="PS51194">
    <property type="entry name" value="HELICASE_CTER"/>
    <property type="match status" value="1"/>
</dbReference>
<evidence type="ECO:0000256" key="6">
    <source>
        <dbReference type="ARBA" id="ARBA00022840"/>
    </source>
</evidence>
<comment type="catalytic activity">
    <reaction evidence="10">
        <text>Couples ATP hydrolysis with the unwinding of duplex DNA by translocating in the 3'-5' direction.</text>
        <dbReference type="EC" id="5.6.2.4"/>
    </reaction>
</comment>
<dbReference type="Pfam" id="PF00270">
    <property type="entry name" value="DEAD"/>
    <property type="match status" value="1"/>
</dbReference>
<feature type="domain" description="Helicase ATP-binding" evidence="16">
    <location>
        <begin position="512"/>
        <end position="686"/>
    </location>
</feature>
<comment type="subcellular location">
    <subcellularLocation>
        <location evidence="1">Nucleus</location>
    </subcellularLocation>
</comment>
<gene>
    <name evidence="18" type="ORF">SSLN_LOCUS12803</name>
</gene>
<dbReference type="OrthoDB" id="10261556at2759"/>
<accession>A0A183T8K5</accession>
<evidence type="ECO:0000256" key="4">
    <source>
        <dbReference type="ARBA" id="ARBA00022801"/>
    </source>
</evidence>
<dbReference type="InterPro" id="IPR027417">
    <property type="entry name" value="P-loop_NTPase"/>
</dbReference>
<evidence type="ECO:0000256" key="5">
    <source>
        <dbReference type="ARBA" id="ARBA00022806"/>
    </source>
</evidence>
<dbReference type="EMBL" id="UYSU01037555">
    <property type="protein sequence ID" value="VDL99188.1"/>
    <property type="molecule type" value="Genomic_DNA"/>
</dbReference>
<keyword evidence="19" id="KW-1185">Reference proteome</keyword>
<dbReference type="GO" id="GO:0016787">
    <property type="term" value="F:hydrolase activity"/>
    <property type="evidence" value="ECO:0007669"/>
    <property type="project" value="UniProtKB-KW"/>
</dbReference>
<keyword evidence="13" id="KW-0863">Zinc-finger</keyword>
<comment type="similarity">
    <text evidence="2">Belongs to the helicase family. RecQ subfamily.</text>
</comment>
<evidence type="ECO:0000313" key="19">
    <source>
        <dbReference type="Proteomes" id="UP000275846"/>
    </source>
</evidence>
<evidence type="ECO:0000313" key="20">
    <source>
        <dbReference type="WBParaSite" id="SSLN_0001330101-mRNA-1"/>
    </source>
</evidence>
<feature type="region of interest" description="Disordered" evidence="14">
    <location>
        <begin position="1"/>
        <end position="27"/>
    </location>
</feature>
<evidence type="ECO:0000256" key="13">
    <source>
        <dbReference type="PROSITE-ProRule" id="PRU00047"/>
    </source>
</evidence>
<organism evidence="20">
    <name type="scientific">Schistocephalus solidus</name>
    <name type="common">Tapeworm</name>
    <dbReference type="NCBI Taxonomy" id="70667"/>
    <lineage>
        <taxon>Eukaryota</taxon>
        <taxon>Metazoa</taxon>
        <taxon>Spiralia</taxon>
        <taxon>Lophotrochozoa</taxon>
        <taxon>Platyhelminthes</taxon>
        <taxon>Cestoda</taxon>
        <taxon>Eucestoda</taxon>
        <taxon>Diphyllobothriidea</taxon>
        <taxon>Diphyllobothriidae</taxon>
        <taxon>Schistocephalus</taxon>
    </lineage>
</organism>
<evidence type="ECO:0000256" key="3">
    <source>
        <dbReference type="ARBA" id="ARBA00022741"/>
    </source>
</evidence>
<dbReference type="PANTHER" id="PTHR13710">
    <property type="entry name" value="DNA HELICASE RECQ FAMILY MEMBER"/>
    <property type="match status" value="1"/>
</dbReference>
<protein>
    <recommendedName>
        <fullName evidence="11">DNA 3'-5' helicase</fullName>
        <ecNumber evidence="11">5.6.2.4</ecNumber>
    </recommendedName>
</protein>
<dbReference type="SMART" id="SM00490">
    <property type="entry name" value="HELICc"/>
    <property type="match status" value="1"/>
</dbReference>
<evidence type="ECO:0000313" key="18">
    <source>
        <dbReference type="EMBL" id="VDL99188.1"/>
    </source>
</evidence>
<reference evidence="20" key="1">
    <citation type="submission" date="2016-06" db="UniProtKB">
        <authorList>
            <consortium name="WormBaseParasite"/>
        </authorList>
    </citation>
    <scope>IDENTIFICATION</scope>
</reference>
<dbReference type="EC" id="5.6.2.4" evidence="11"/>
<dbReference type="GO" id="GO:0009378">
    <property type="term" value="F:four-way junction helicase activity"/>
    <property type="evidence" value="ECO:0007669"/>
    <property type="project" value="TreeGrafter"/>
</dbReference>
<dbReference type="GO" id="GO:0005524">
    <property type="term" value="F:ATP binding"/>
    <property type="evidence" value="ECO:0007669"/>
    <property type="project" value="UniProtKB-KW"/>
</dbReference>
<evidence type="ECO:0000259" key="15">
    <source>
        <dbReference type="PROSITE" id="PS50158"/>
    </source>
</evidence>
<dbReference type="GO" id="GO:0000724">
    <property type="term" value="P:double-strand break repair via homologous recombination"/>
    <property type="evidence" value="ECO:0007669"/>
    <property type="project" value="TreeGrafter"/>
</dbReference>
<dbReference type="SUPFAM" id="SSF52540">
    <property type="entry name" value="P-loop containing nucleoside triphosphate hydrolases"/>
    <property type="match status" value="1"/>
</dbReference>
<dbReference type="SUPFAM" id="SSF57756">
    <property type="entry name" value="Retrovirus zinc finger-like domains"/>
    <property type="match status" value="1"/>
</dbReference>
<evidence type="ECO:0000256" key="12">
    <source>
        <dbReference type="ARBA" id="ARBA00049360"/>
    </source>
</evidence>
<dbReference type="PROSITE" id="PS50158">
    <property type="entry name" value="ZF_CCHC"/>
    <property type="match status" value="1"/>
</dbReference>
<evidence type="ECO:0000259" key="16">
    <source>
        <dbReference type="PROSITE" id="PS51192"/>
    </source>
</evidence>
<dbReference type="GO" id="GO:0043138">
    <property type="term" value="F:3'-5' DNA helicase activity"/>
    <property type="evidence" value="ECO:0007669"/>
    <property type="project" value="UniProtKB-EC"/>
</dbReference>
<dbReference type="Pfam" id="PF00098">
    <property type="entry name" value="zf-CCHC"/>
    <property type="match status" value="1"/>
</dbReference>
<name>A0A183T8K5_SCHSO</name>
<dbReference type="FunFam" id="3.40.50.300:FF:000772">
    <property type="entry name" value="ATP-dependent DNA helicase Q4"/>
    <property type="match status" value="1"/>
</dbReference>
<feature type="domain" description="Helicase C-terminal" evidence="17">
    <location>
        <begin position="741"/>
        <end position="904"/>
    </location>
</feature>
<evidence type="ECO:0000256" key="14">
    <source>
        <dbReference type="SAM" id="MobiDB-lite"/>
    </source>
</evidence>
<dbReference type="InterPro" id="IPR001878">
    <property type="entry name" value="Znf_CCHC"/>
</dbReference>
<dbReference type="Gene3D" id="3.40.50.300">
    <property type="entry name" value="P-loop containing nucleotide triphosphate hydrolases"/>
    <property type="match status" value="2"/>
</dbReference>